<organism evidence="3 4">
    <name type="scientific">[Torrubiella] hemipterigena</name>
    <dbReference type="NCBI Taxonomy" id="1531966"/>
    <lineage>
        <taxon>Eukaryota</taxon>
        <taxon>Fungi</taxon>
        <taxon>Dikarya</taxon>
        <taxon>Ascomycota</taxon>
        <taxon>Pezizomycotina</taxon>
        <taxon>Sordariomycetes</taxon>
        <taxon>Hypocreomycetidae</taxon>
        <taxon>Hypocreales</taxon>
        <taxon>Clavicipitaceae</taxon>
        <taxon>Clavicipitaceae incertae sedis</taxon>
        <taxon>'Torrubiella' clade</taxon>
    </lineage>
</organism>
<protein>
    <recommendedName>
        <fullName evidence="2">Alpha/beta hydrolase fold-3 domain-containing protein</fullName>
    </recommendedName>
</protein>
<dbReference type="OrthoDB" id="408631at2759"/>
<dbReference type="Pfam" id="PF07859">
    <property type="entry name" value="Abhydrolase_3"/>
    <property type="match status" value="1"/>
</dbReference>
<sequence>MDYYNPYDMRSGLEGVETFLVNCLPPLHSSLEEYQISIPAHDGAINKATVVRPKAKSTQGRPLIVLFHGGAFTAGSTRMVTRPARDFAKEFDAVVVSPSYRLSPENKFPTQFDDSIDAVQWLSRPETLQELNADLAAGFIIGGQSAGGSLSATILQYMLDQKMQPAPTGGYVCIPLLLSRDIVPPEYKDEWTSMDEQADKHPLLTEKGLADLVGAMQADVRSPKFSPFNSPNPHVGLPRVYVQVGQSDSMRDDGIIYAKAMQKADVDVRLDNFQELGHEAWSIFTNEDSPKSLAIKSLAAMKWLLRRD</sequence>
<dbReference type="PANTHER" id="PTHR48081:SF8">
    <property type="entry name" value="ALPHA_BETA HYDROLASE FOLD-3 DOMAIN-CONTAINING PROTEIN-RELATED"/>
    <property type="match status" value="1"/>
</dbReference>
<proteinExistence type="predicted"/>
<keyword evidence="1" id="KW-0378">Hydrolase</keyword>
<evidence type="ECO:0000313" key="4">
    <source>
        <dbReference type="Proteomes" id="UP000039046"/>
    </source>
</evidence>
<keyword evidence="4" id="KW-1185">Reference proteome</keyword>
<gene>
    <name evidence="3" type="ORF">VHEMI01346</name>
</gene>
<accession>A0A0A1SLP9</accession>
<dbReference type="HOGENOM" id="CLU_012494_6_3_1"/>
<dbReference type="Gene3D" id="3.40.50.1820">
    <property type="entry name" value="alpha/beta hydrolase"/>
    <property type="match status" value="1"/>
</dbReference>
<feature type="domain" description="Alpha/beta hydrolase fold-3" evidence="2">
    <location>
        <begin position="64"/>
        <end position="280"/>
    </location>
</feature>
<dbReference type="PANTHER" id="PTHR48081">
    <property type="entry name" value="AB HYDROLASE SUPERFAMILY PROTEIN C4A8.06C"/>
    <property type="match status" value="1"/>
</dbReference>
<reference evidence="3 4" key="1">
    <citation type="journal article" date="2015" name="Genome Announc.">
        <title>Draft Genome Sequence and Gene Annotation of the Entomopathogenic Fungus Verticillium hemipterigenum.</title>
        <authorList>
            <person name="Horn F."/>
            <person name="Habel A."/>
            <person name="Scharf D.H."/>
            <person name="Dworschak J."/>
            <person name="Brakhage A.A."/>
            <person name="Guthke R."/>
            <person name="Hertweck C."/>
            <person name="Linde J."/>
        </authorList>
    </citation>
    <scope>NUCLEOTIDE SEQUENCE [LARGE SCALE GENOMIC DNA]</scope>
</reference>
<dbReference type="AlphaFoldDB" id="A0A0A1SLP9"/>
<evidence type="ECO:0000259" key="2">
    <source>
        <dbReference type="Pfam" id="PF07859"/>
    </source>
</evidence>
<name>A0A0A1SLP9_9HYPO</name>
<evidence type="ECO:0000313" key="3">
    <source>
        <dbReference type="EMBL" id="CEJ81203.1"/>
    </source>
</evidence>
<dbReference type="InterPro" id="IPR050300">
    <property type="entry name" value="GDXG_lipolytic_enzyme"/>
</dbReference>
<evidence type="ECO:0000256" key="1">
    <source>
        <dbReference type="ARBA" id="ARBA00022801"/>
    </source>
</evidence>
<dbReference type="SUPFAM" id="SSF53474">
    <property type="entry name" value="alpha/beta-Hydrolases"/>
    <property type="match status" value="1"/>
</dbReference>
<dbReference type="Proteomes" id="UP000039046">
    <property type="component" value="Unassembled WGS sequence"/>
</dbReference>
<dbReference type="GO" id="GO:0016787">
    <property type="term" value="F:hydrolase activity"/>
    <property type="evidence" value="ECO:0007669"/>
    <property type="project" value="UniProtKB-KW"/>
</dbReference>
<dbReference type="InterPro" id="IPR013094">
    <property type="entry name" value="AB_hydrolase_3"/>
</dbReference>
<dbReference type="InterPro" id="IPR029058">
    <property type="entry name" value="AB_hydrolase_fold"/>
</dbReference>
<dbReference type="STRING" id="1531966.A0A0A1SLP9"/>
<dbReference type="EMBL" id="CDHN01000001">
    <property type="protein sequence ID" value="CEJ81203.1"/>
    <property type="molecule type" value="Genomic_DNA"/>
</dbReference>